<sequence>MPRSTLLRYAATLVPPLMVALATILLAPIPADAEVTWSGNINPESPRLDDENNFIRVGDVSGGTLSITDWSNFSSYYTYLGYEADASGIVSVDGFATRFISYDTFVGYRGNGVLSITNGATGLFAKTIIADESASTGSASIDGRGTRWNGWELIVGNEGTGTLAINNGAVIRINGDTTVAAMSGSTGQIYFDNGTLFTQSLLAATNDLLGSGSINTQGLVSDFDLVFDANNGPNKSLVLDDLPGQNIHIQLDYDGSGALGAGYSGQGTLTIADGQNIESSYGYLGYREGSSGSAVIEGPDSSWTTYRLYVGYGGAGSLAILDGNHVDVKRDTYVGTRSGSSGNIIFDQGTLTTSTLYVNPNDLTGTGTINTHGLVSDIDLKFDAENGYAQTFLLNDSPNQDITLNLLRALTLGVGYRETASMEITEGQRIHSTTGYLGYLPDSHGSASIDGTGSTWSIRMYDNYFTHTLHVGHYGEGAISVTNGGTLFTSDAIVGNEAGSSGLVSVDGAGSGWVNDPDDYILGSTVIGNSGQGTVNLTRGGIAQSYRGILGNNLGSTGQVSVDGAGSSWAIQSVFSSYGDLTIGNQGTGSLSITNGGFVSNELATVGKQLDGSGTVLVDGEGSLWENTSSLYLGLRGEGRLTISQGGMVTVAEETWVGGDSAWDGTLPRPTGSIHFDDGVLSTQSLVAAAADLTGTGVIFTQGLLSDLSLTFDATHGRQQVVTMNQLPDQHLTIGLNLADGTILGAGYGGVGSLTIADQVTILSSEGHIGYLPGASGTAMVRDATWNIAGELNVGRQGNGTLLLSNGAQVESTEGYIGRYAGSSGLVSLSGEDTTWQIGGRFNLGDQGNASLTITNGAILTTGDSDVGDTVGSVGTAMISGQGSTWLGYDLSLGNEGTGIITIADGGVLYSYESYIGDTANGHGSISVDGASSLWKNYQGNSVYLGHQGTGTLFVTSGATASSSTTYVGYDTSASGTIAIDGLGSSWNAGELTLGNAGTATLHVTNGASVKSTNAYLGREVGSTALATVDGTGSSWTTTQSLTIGNRGQGTLSITNGAKVSSLSATLGSEQEASGAVTLDGPNSSWNIDGDLNVGYQGKGTLSIKRDAKVSVTGSTWVSSEQRDNGTLSFYNGLLTTGTLLAGAEHLTGKGTIYAHSLVSDVDLAFDATHGHQQTFSMQKLPGQAIDIHLDYVDGLPLGAGYGGRGSLTIADGKQIESSTGYLGYHQGASGAALVDGPESRWTLTENLYVGNQGNGVLSITNGASVEVANETWLGAGPRGSGSIHFDNGTLSTFWLYASAKDLTGTGTIDTQYLFADIDLVFDDQHPWDGSIRLNDLPDQDITINLTHYVTLGKVGIGYRNTGSLTITNQNTNINRLYLGHLPGSFGKATIQGEEITMYSNYECYVGVGGNGLLEIIDGAQVGHEKVYIGSEAGSDGRVVMSGLETKWYVRDIFVGDHGQGTLEVTDGSYVKSGDTVIGNEVDSTGLITVTGPGSSFISDSYSHYPRITGLPVGYRGSGTLSVTNGGYVQAVNCVIGYSPGSTGQVYVDGSESLFYTPDLYIGYQGDGTVTIVNEGTLKSREIHIGYEKGSTGMMIVDGIGSITEPISLDVGYHGIGTLQIVNGGTVNAGQGNIADKSHVLVDGKGSMLALSSLSTWGQGRSESISPTSLSITNGGYLSTNSLRLIASVVTQVDGIDSIVDVKQLSLASTSNTTTTIANGGLICVSDTLSIGYGRSGKPYQYNAIQLTSGGMLALAGEGDDSLADFMSLVLTTNDYEVSNLLYYWDSAEEDWALLEQASYGTDYTLAYHSTGSLAGYTVLTVGRVPEPSTALLTLASIAGGWIAVRRRRLGSLR</sequence>
<name>A0A518AH89_9BACT</name>
<dbReference type="InterPro" id="IPR030895">
    <property type="entry name" value="T5SS_PEPC_rpt"/>
</dbReference>
<dbReference type="NCBIfam" id="TIGR04393">
    <property type="entry name" value="rpt_T5SS_PEPC"/>
    <property type="match status" value="20"/>
</dbReference>
<dbReference type="KEGG" id="amuc:Pan181_02340"/>
<evidence type="ECO:0000313" key="1">
    <source>
        <dbReference type="EMBL" id="QDU54054.1"/>
    </source>
</evidence>
<keyword evidence="1" id="KW-0449">Lipoprotein</keyword>
<accession>A0A518AH89</accession>
<dbReference type="InterPro" id="IPR013424">
    <property type="entry name" value="Ice-binding_C"/>
</dbReference>
<proteinExistence type="predicted"/>
<evidence type="ECO:0000313" key="2">
    <source>
        <dbReference type="Proteomes" id="UP000315750"/>
    </source>
</evidence>
<dbReference type="EMBL" id="CP036278">
    <property type="protein sequence ID" value="QDU54054.1"/>
    <property type="molecule type" value="Genomic_DNA"/>
</dbReference>
<dbReference type="Proteomes" id="UP000315750">
    <property type="component" value="Chromosome"/>
</dbReference>
<keyword evidence="2" id="KW-1185">Reference proteome</keyword>
<protein>
    <submittedName>
        <fullName evidence="1">Putative lipoprotein</fullName>
    </submittedName>
</protein>
<dbReference type="RefSeq" id="WP_145245083.1">
    <property type="nucleotide sequence ID" value="NZ_CP036278.1"/>
</dbReference>
<gene>
    <name evidence="1" type="ORF">Pan181_02340</name>
</gene>
<organism evidence="1 2">
    <name type="scientific">Aeoliella mucimassa</name>
    <dbReference type="NCBI Taxonomy" id="2527972"/>
    <lineage>
        <taxon>Bacteria</taxon>
        <taxon>Pseudomonadati</taxon>
        <taxon>Planctomycetota</taxon>
        <taxon>Planctomycetia</taxon>
        <taxon>Pirellulales</taxon>
        <taxon>Lacipirellulaceae</taxon>
        <taxon>Aeoliella</taxon>
    </lineage>
</organism>
<dbReference type="NCBIfam" id="TIGR02595">
    <property type="entry name" value="PEP_CTERM"/>
    <property type="match status" value="1"/>
</dbReference>
<reference evidence="1 2" key="1">
    <citation type="submission" date="2019-02" db="EMBL/GenBank/DDBJ databases">
        <title>Deep-cultivation of Planctomycetes and their phenomic and genomic characterization uncovers novel biology.</title>
        <authorList>
            <person name="Wiegand S."/>
            <person name="Jogler M."/>
            <person name="Boedeker C."/>
            <person name="Pinto D."/>
            <person name="Vollmers J."/>
            <person name="Rivas-Marin E."/>
            <person name="Kohn T."/>
            <person name="Peeters S.H."/>
            <person name="Heuer A."/>
            <person name="Rast P."/>
            <person name="Oberbeckmann S."/>
            <person name="Bunk B."/>
            <person name="Jeske O."/>
            <person name="Meyerdierks A."/>
            <person name="Storesund J.E."/>
            <person name="Kallscheuer N."/>
            <person name="Luecker S."/>
            <person name="Lage O.M."/>
            <person name="Pohl T."/>
            <person name="Merkel B.J."/>
            <person name="Hornburger P."/>
            <person name="Mueller R.-W."/>
            <person name="Bruemmer F."/>
            <person name="Labrenz M."/>
            <person name="Spormann A.M."/>
            <person name="Op den Camp H."/>
            <person name="Overmann J."/>
            <person name="Amann R."/>
            <person name="Jetten M.S.M."/>
            <person name="Mascher T."/>
            <person name="Medema M.H."/>
            <person name="Devos D.P."/>
            <person name="Kaster A.-K."/>
            <person name="Ovreas L."/>
            <person name="Rohde M."/>
            <person name="Galperin M.Y."/>
            <person name="Jogler C."/>
        </authorList>
    </citation>
    <scope>NUCLEOTIDE SEQUENCE [LARGE SCALE GENOMIC DNA]</scope>
    <source>
        <strain evidence="1 2">Pan181</strain>
    </source>
</reference>
<dbReference type="OrthoDB" id="220734at2"/>